<keyword evidence="2" id="KW-1185">Reference proteome</keyword>
<organism evidence="1 2">
    <name type="scientific">Colletotrichum lupini</name>
    <dbReference type="NCBI Taxonomy" id="145971"/>
    <lineage>
        <taxon>Eukaryota</taxon>
        <taxon>Fungi</taxon>
        <taxon>Dikarya</taxon>
        <taxon>Ascomycota</taxon>
        <taxon>Pezizomycotina</taxon>
        <taxon>Sordariomycetes</taxon>
        <taxon>Hypocreomycetidae</taxon>
        <taxon>Glomerellales</taxon>
        <taxon>Glomerellaceae</taxon>
        <taxon>Colletotrichum</taxon>
        <taxon>Colletotrichum acutatum species complex</taxon>
    </lineage>
</organism>
<dbReference type="GeneID" id="73347338"/>
<sequence length="132" mass="14477">MASTQHTLEDGPFVPVLDIIDTGTLYYNLGTDNPAKSPSTPEVARITAAIMEAKFATLHTRKINGRVPDLSIERKKAFGNVIRESRKKVPKEKLFVLLKIQEPTKRTGSLASSLKSMMTASLGYMGLDSVNL</sequence>
<proteinExistence type="predicted"/>
<protein>
    <submittedName>
        <fullName evidence="1">Uncharacterized protein</fullName>
    </submittedName>
</protein>
<gene>
    <name evidence="1" type="ORF">CLUP02_13389</name>
</gene>
<evidence type="ECO:0000313" key="2">
    <source>
        <dbReference type="Proteomes" id="UP000830671"/>
    </source>
</evidence>
<reference evidence="1" key="1">
    <citation type="journal article" date="2021" name="Mol. Plant Microbe Interact.">
        <title>Complete Genome Sequence of the Plant-Pathogenic Fungus Colletotrichum lupini.</title>
        <authorList>
            <person name="Baroncelli R."/>
            <person name="Pensec F."/>
            <person name="Da Lio D."/>
            <person name="Boufleur T."/>
            <person name="Vicente I."/>
            <person name="Sarrocco S."/>
            <person name="Picot A."/>
            <person name="Baraldi E."/>
            <person name="Sukno S."/>
            <person name="Thon M."/>
            <person name="Le Floch G."/>
        </authorList>
    </citation>
    <scope>NUCLEOTIDE SEQUENCE</scope>
    <source>
        <strain evidence="1">IMI 504893</strain>
    </source>
</reference>
<dbReference type="EMBL" id="CP019479">
    <property type="protein sequence ID" value="UQC87868.1"/>
    <property type="molecule type" value="Genomic_DNA"/>
</dbReference>
<name>A0A9Q8T2B3_9PEZI</name>
<dbReference type="KEGG" id="clup:CLUP02_13389"/>
<dbReference type="AlphaFoldDB" id="A0A9Q8T2B3"/>
<dbReference type="Proteomes" id="UP000830671">
    <property type="component" value="Chromosome 7"/>
</dbReference>
<accession>A0A9Q8T2B3</accession>
<dbReference type="RefSeq" id="XP_049149474.1">
    <property type="nucleotide sequence ID" value="XM_049292328.1"/>
</dbReference>
<evidence type="ECO:0000313" key="1">
    <source>
        <dbReference type="EMBL" id="UQC87868.1"/>
    </source>
</evidence>